<gene>
    <name evidence="2" type="ORF">Mgra_00004533</name>
</gene>
<reference evidence="2" key="1">
    <citation type="journal article" date="2020" name="Ecol. Evol.">
        <title>Genome structure and content of the rice root-knot nematode (Meloidogyne graminicola).</title>
        <authorList>
            <person name="Phan N.T."/>
            <person name="Danchin E.G.J."/>
            <person name="Klopp C."/>
            <person name="Perfus-Barbeoch L."/>
            <person name="Kozlowski D.K."/>
            <person name="Koutsovoulos G.D."/>
            <person name="Lopez-Roques C."/>
            <person name="Bouchez O."/>
            <person name="Zahm M."/>
            <person name="Besnard G."/>
            <person name="Bellafiore S."/>
        </authorList>
    </citation>
    <scope>NUCLEOTIDE SEQUENCE</scope>
    <source>
        <strain evidence="2">VN-18</strain>
    </source>
</reference>
<organism evidence="2 3">
    <name type="scientific">Meloidogyne graminicola</name>
    <dbReference type="NCBI Taxonomy" id="189291"/>
    <lineage>
        <taxon>Eukaryota</taxon>
        <taxon>Metazoa</taxon>
        <taxon>Ecdysozoa</taxon>
        <taxon>Nematoda</taxon>
        <taxon>Chromadorea</taxon>
        <taxon>Rhabditida</taxon>
        <taxon>Tylenchina</taxon>
        <taxon>Tylenchomorpha</taxon>
        <taxon>Tylenchoidea</taxon>
        <taxon>Meloidogynidae</taxon>
        <taxon>Meloidogyninae</taxon>
        <taxon>Meloidogyne</taxon>
    </lineage>
</organism>
<name>A0A8S9ZSH3_9BILA</name>
<comment type="caution">
    <text evidence="2">The sequence shown here is derived from an EMBL/GenBank/DDBJ whole genome shotgun (WGS) entry which is preliminary data.</text>
</comment>
<sequence>MFYFLFIYLLLNSTFYNEIKGLDPNIVKELAEYLVLYKNVQTEIFAERINGHDNLKIFYDEIREFMGNENARYLFKEAKNCFEKIKLYKLKKFFHMKTDNLLIKIQQNNITFHDEERNYGFNIKKLDKIIGYEVPELINEETAIDNYFKINYNGNYYVYRLKKFELPNTRYYENTLEYEELFKCKQVIWEAIPQFAADENDRKFIDLNKLYKRFNPNQLYFNYIPIFEGDQILQKDVLFVKRNLCLENILIRPLASIHSTLIGKR</sequence>
<evidence type="ECO:0000313" key="3">
    <source>
        <dbReference type="Proteomes" id="UP000605970"/>
    </source>
</evidence>
<dbReference type="AlphaFoldDB" id="A0A8S9ZSH3"/>
<feature type="chain" id="PRO_5035852746" evidence="1">
    <location>
        <begin position="22"/>
        <end position="265"/>
    </location>
</feature>
<dbReference type="EMBL" id="JABEBT010000034">
    <property type="protein sequence ID" value="KAF7636089.1"/>
    <property type="molecule type" value="Genomic_DNA"/>
</dbReference>
<accession>A0A8S9ZSH3</accession>
<keyword evidence="3" id="KW-1185">Reference proteome</keyword>
<proteinExistence type="predicted"/>
<keyword evidence="1" id="KW-0732">Signal</keyword>
<evidence type="ECO:0000256" key="1">
    <source>
        <dbReference type="SAM" id="SignalP"/>
    </source>
</evidence>
<evidence type="ECO:0000313" key="2">
    <source>
        <dbReference type="EMBL" id="KAF7636089.1"/>
    </source>
</evidence>
<dbReference type="Proteomes" id="UP000605970">
    <property type="component" value="Unassembled WGS sequence"/>
</dbReference>
<feature type="signal peptide" evidence="1">
    <location>
        <begin position="1"/>
        <end position="21"/>
    </location>
</feature>
<protein>
    <submittedName>
        <fullName evidence="2">Uncharacterized protein</fullName>
    </submittedName>
</protein>